<keyword evidence="2" id="KW-0472">Membrane</keyword>
<feature type="transmembrane region" description="Helical" evidence="2">
    <location>
        <begin position="176"/>
        <end position="196"/>
    </location>
</feature>
<evidence type="ECO:0000256" key="1">
    <source>
        <dbReference type="SAM" id="MobiDB-lite"/>
    </source>
</evidence>
<comment type="caution">
    <text evidence="4">The sequence shown here is derived from an EMBL/GenBank/DDBJ whole genome shotgun (WGS) entry which is preliminary data.</text>
</comment>
<keyword evidence="2" id="KW-0812">Transmembrane</keyword>
<keyword evidence="5" id="KW-1185">Reference proteome</keyword>
<feature type="compositionally biased region" description="Low complexity" evidence="1">
    <location>
        <begin position="435"/>
        <end position="456"/>
    </location>
</feature>
<keyword evidence="2" id="KW-1133">Transmembrane helix</keyword>
<feature type="region of interest" description="Disordered" evidence="1">
    <location>
        <begin position="432"/>
        <end position="456"/>
    </location>
</feature>
<dbReference type="InterPro" id="IPR042047">
    <property type="entry name" value="SleB_dom1"/>
</dbReference>
<dbReference type="InterPro" id="IPR011105">
    <property type="entry name" value="Cell_wall_hydrolase_SleB"/>
</dbReference>
<evidence type="ECO:0000313" key="4">
    <source>
        <dbReference type="EMBL" id="MDE8652198.1"/>
    </source>
</evidence>
<dbReference type="EMBL" id="JARESE010000030">
    <property type="protein sequence ID" value="MDE8652198.1"/>
    <property type="molecule type" value="Genomic_DNA"/>
</dbReference>
<protein>
    <submittedName>
        <fullName evidence="4">Cell wall hydrolase</fullName>
    </submittedName>
</protein>
<feature type="region of interest" description="Disordered" evidence="1">
    <location>
        <begin position="59"/>
        <end position="83"/>
    </location>
</feature>
<gene>
    <name evidence="4" type="ORF">PYV00_10775</name>
</gene>
<feature type="compositionally biased region" description="Basic and acidic residues" evidence="1">
    <location>
        <begin position="59"/>
        <end position="75"/>
    </location>
</feature>
<dbReference type="Pfam" id="PF07486">
    <property type="entry name" value="Hydrolase_2"/>
    <property type="match status" value="1"/>
</dbReference>
<evidence type="ECO:0000313" key="5">
    <source>
        <dbReference type="Proteomes" id="UP001216253"/>
    </source>
</evidence>
<keyword evidence="4" id="KW-0378">Hydrolase</keyword>
<name>A0ABT5WT40_9SPHN</name>
<feature type="domain" description="Cell wall hydrolase SleB" evidence="3">
    <location>
        <begin position="281"/>
        <end position="391"/>
    </location>
</feature>
<organism evidence="4 5">
    <name type="scientific">Novosphingobium album</name>
    <name type="common">ex Liu et al. 2023</name>
    <dbReference type="NCBI Taxonomy" id="3031130"/>
    <lineage>
        <taxon>Bacteria</taxon>
        <taxon>Pseudomonadati</taxon>
        <taxon>Pseudomonadota</taxon>
        <taxon>Alphaproteobacteria</taxon>
        <taxon>Sphingomonadales</taxon>
        <taxon>Sphingomonadaceae</taxon>
        <taxon>Novosphingobium</taxon>
    </lineage>
</organism>
<accession>A0ABT5WT40</accession>
<dbReference type="Gene3D" id="1.10.10.2520">
    <property type="entry name" value="Cell wall hydrolase SleB, domain 1"/>
    <property type="match status" value="1"/>
</dbReference>
<reference evidence="4 5" key="1">
    <citation type="submission" date="2023-03" db="EMBL/GenBank/DDBJ databases">
        <title>NovoSphingobium album sp. nov. isolated from polycyclic aromatic hydrocarbons- and heavy-metal polluted soil.</title>
        <authorList>
            <person name="Liu Z."/>
            <person name="Wang K."/>
        </authorList>
    </citation>
    <scope>NUCLEOTIDE SEQUENCE [LARGE SCALE GENOMIC DNA]</scope>
    <source>
        <strain evidence="4 5">H3SJ31-1</strain>
    </source>
</reference>
<sequence length="563" mass="61577">MQRRLPLEDQLPQNVLDLGLFPRAVPLREVPAIAGGRLGRMAFRLRALRIGMPRFPFWKKSEPESEPVPEHRSPLRLETSPPPLRESLPLALDDPAENAVFLQGGKPLSELEQDTDRSKTLAPAMPMPGGAIAAATSAQAHHLPMAHQSRVVEPPPPSILKFIQPHIDAGRAELRFFKALSFVLIVPLIAGVTYFLGFGSSRSVPDALAEDAGSLSPDQAPTPEPLVFEDKSPQEARAINDETPFVGALGAPAKPFMVAGPQLSRSRAIDCLATAMWYEAGNSEQGQLSVGQVILNRVRHPAFPKTVCGVVFQGSKRKTGCQFTFTCDGSLDRRRPSTAAMSLAANRAVALLYGYTYNPVGLATHYHTDWVHPVWSEQMDKLAKVETHLFFRWHGPWGRPQAMRGKYEPSEPNIARLAYLSDFQPGEEQSLPQLAANGLPPDNAAPGGAGAATGEAPAMGRDSFFRSAVQEEPSGPLDVELASSGGDGTAQAMGVIGKCGDRSFCKLYGRVNGDKRQIAFLYVRDRRERIERVYWDCGVFHRSDPKDCLTAETRIWMKYETAG</sequence>
<proteinExistence type="predicted"/>
<dbReference type="Proteomes" id="UP001216253">
    <property type="component" value="Unassembled WGS sequence"/>
</dbReference>
<dbReference type="GO" id="GO:0016787">
    <property type="term" value="F:hydrolase activity"/>
    <property type="evidence" value="ECO:0007669"/>
    <property type="project" value="UniProtKB-KW"/>
</dbReference>
<evidence type="ECO:0000259" key="3">
    <source>
        <dbReference type="Pfam" id="PF07486"/>
    </source>
</evidence>
<evidence type="ECO:0000256" key="2">
    <source>
        <dbReference type="SAM" id="Phobius"/>
    </source>
</evidence>